<gene>
    <name evidence="2" type="ORF">C1I95_13775</name>
</gene>
<feature type="domain" description="NAD(P)-binding" evidence="1">
    <location>
        <begin position="9"/>
        <end position="138"/>
    </location>
</feature>
<dbReference type="AlphaFoldDB" id="A0A2W2ENM6"/>
<comment type="caution">
    <text evidence="2">The sequence shown here is derived from an EMBL/GenBank/DDBJ whole genome shotgun (WGS) entry which is preliminary data.</text>
</comment>
<evidence type="ECO:0000259" key="1">
    <source>
        <dbReference type="Pfam" id="PF13460"/>
    </source>
</evidence>
<name>A0A2W2ENM6_9ACTN</name>
<dbReference type="Pfam" id="PF13460">
    <property type="entry name" value="NAD_binding_10"/>
    <property type="match status" value="1"/>
</dbReference>
<dbReference type="Proteomes" id="UP000248924">
    <property type="component" value="Unassembled WGS sequence"/>
</dbReference>
<dbReference type="PANTHER" id="PTHR12126:SF11">
    <property type="entry name" value="NADH DEHYDROGENASE [UBIQUINONE] 1 ALPHA SUBCOMPLEX SUBUNIT 9, MITOCHONDRIAL"/>
    <property type="match status" value="1"/>
</dbReference>
<evidence type="ECO:0000313" key="3">
    <source>
        <dbReference type="Proteomes" id="UP000248924"/>
    </source>
</evidence>
<dbReference type="EMBL" id="POTY01000072">
    <property type="protein sequence ID" value="PZG18359.1"/>
    <property type="molecule type" value="Genomic_DNA"/>
</dbReference>
<accession>A0A2W2ENM6</accession>
<dbReference type="RefSeq" id="WP_111214217.1">
    <property type="nucleotide sequence ID" value="NZ_POTY01000072.1"/>
</dbReference>
<dbReference type="InterPro" id="IPR016040">
    <property type="entry name" value="NAD(P)-bd_dom"/>
</dbReference>
<dbReference type="Gene3D" id="3.40.50.720">
    <property type="entry name" value="NAD(P)-binding Rossmann-like Domain"/>
    <property type="match status" value="1"/>
</dbReference>
<protein>
    <submittedName>
        <fullName evidence="2">NmrA family transcriptional regulator</fullName>
    </submittedName>
</protein>
<dbReference type="SUPFAM" id="SSF51735">
    <property type="entry name" value="NAD(P)-binding Rossmann-fold domains"/>
    <property type="match status" value="1"/>
</dbReference>
<organism evidence="2 3">
    <name type="scientific">Micromonospora craterilacus</name>
    <dbReference type="NCBI Taxonomy" id="1655439"/>
    <lineage>
        <taxon>Bacteria</taxon>
        <taxon>Bacillati</taxon>
        <taxon>Actinomycetota</taxon>
        <taxon>Actinomycetes</taxon>
        <taxon>Micromonosporales</taxon>
        <taxon>Micromonosporaceae</taxon>
        <taxon>Micromonospora</taxon>
    </lineage>
</organism>
<dbReference type="PANTHER" id="PTHR12126">
    <property type="entry name" value="NADH-UBIQUINONE OXIDOREDUCTASE 39 KDA SUBUNIT-RELATED"/>
    <property type="match status" value="1"/>
</dbReference>
<reference evidence="2 3" key="1">
    <citation type="submission" date="2018-01" db="EMBL/GenBank/DDBJ databases">
        <title>Draft genome sequence of Jishengella sp. NA12.</title>
        <authorList>
            <person name="Sahin N."/>
            <person name="Ay H."/>
            <person name="Saygin H."/>
        </authorList>
    </citation>
    <scope>NUCLEOTIDE SEQUENCE [LARGE SCALE GENOMIC DNA]</scope>
    <source>
        <strain evidence="2 3">NA12</strain>
    </source>
</reference>
<sequence>MNPPILVTGGTGTLGRLITPLLREAGHPVWVLSRRGGQSAPGIEQVTADLATGDGVDAAVRGAGIVLHLAGGQKGDNQIARTLTRAVQRAGDVRHLVFISVIGADRVPLAWLRTKLTAEETISGSGVPWTILRAAQFHELVLTMAQKMAALPVVPVPGMRLQPVDGREVAARLAALTLGAPAGLVPDLAGPKVYPMGDLIHGYLRATGKRRLMLPVRLPGRAGRAYRDGANLTLDGATGTRTWEAFLAERLGHPARPR</sequence>
<dbReference type="GO" id="GO:0044877">
    <property type="term" value="F:protein-containing complex binding"/>
    <property type="evidence" value="ECO:0007669"/>
    <property type="project" value="TreeGrafter"/>
</dbReference>
<dbReference type="InterPro" id="IPR036291">
    <property type="entry name" value="NAD(P)-bd_dom_sf"/>
</dbReference>
<dbReference type="InterPro" id="IPR051207">
    <property type="entry name" value="ComplexI_NDUFA9_subunit"/>
</dbReference>
<keyword evidence="3" id="KW-1185">Reference proteome</keyword>
<evidence type="ECO:0000313" key="2">
    <source>
        <dbReference type="EMBL" id="PZG18359.1"/>
    </source>
</evidence>
<dbReference type="OrthoDB" id="9771302at2"/>
<proteinExistence type="predicted"/>